<evidence type="ECO:0000256" key="3">
    <source>
        <dbReference type="ARBA" id="ARBA00022884"/>
    </source>
</evidence>
<evidence type="ECO:0000313" key="5">
    <source>
        <dbReference type="Proteomes" id="UP001198571"/>
    </source>
</evidence>
<organism evidence="4 5">
    <name type="scientific">Pseudogemmobacter faecipullorum</name>
    <dbReference type="NCBI Taxonomy" id="2755041"/>
    <lineage>
        <taxon>Bacteria</taxon>
        <taxon>Pseudomonadati</taxon>
        <taxon>Pseudomonadota</taxon>
        <taxon>Alphaproteobacteria</taxon>
        <taxon>Rhodobacterales</taxon>
        <taxon>Paracoccaceae</taxon>
        <taxon>Pseudogemmobacter</taxon>
    </lineage>
</organism>
<evidence type="ECO:0000256" key="2">
    <source>
        <dbReference type="ARBA" id="ARBA00022795"/>
    </source>
</evidence>
<evidence type="ECO:0000313" key="4">
    <source>
        <dbReference type="EMBL" id="MCB5410841.1"/>
    </source>
</evidence>
<dbReference type="Proteomes" id="UP001198571">
    <property type="component" value="Unassembled WGS sequence"/>
</dbReference>
<dbReference type="InterPro" id="IPR009967">
    <property type="entry name" value="Flagellum_FlbT"/>
</dbReference>
<keyword evidence="5" id="KW-1185">Reference proteome</keyword>
<keyword evidence="3" id="KW-0694">RNA-binding</keyword>
<keyword evidence="1" id="KW-0678">Repressor</keyword>
<dbReference type="EMBL" id="JACDXX010000011">
    <property type="protein sequence ID" value="MCB5410841.1"/>
    <property type="molecule type" value="Genomic_DNA"/>
</dbReference>
<name>A0ABS8CN77_9RHOB</name>
<evidence type="ECO:0000256" key="1">
    <source>
        <dbReference type="ARBA" id="ARBA00022491"/>
    </source>
</evidence>
<dbReference type="Pfam" id="PF07378">
    <property type="entry name" value="FlbT"/>
    <property type="match status" value="1"/>
</dbReference>
<gene>
    <name evidence="4" type="ORF">H0485_12630</name>
</gene>
<accession>A0ABS8CN77</accession>
<protein>
    <submittedName>
        <fullName evidence="4">Flagellum biosynthesis protein FlbT</fullName>
    </submittedName>
</protein>
<reference evidence="4 5" key="1">
    <citation type="submission" date="2020-07" db="EMBL/GenBank/DDBJ databases">
        <title>Pseudogemmobacter sp. nov., isolated from poultry manure in Taiwan.</title>
        <authorList>
            <person name="Lin S.-Y."/>
            <person name="Tang Y.-S."/>
            <person name="Young C.-C."/>
        </authorList>
    </citation>
    <scope>NUCLEOTIDE SEQUENCE [LARGE SCALE GENOMIC DNA]</scope>
    <source>
        <strain evidence="4 5">CC-YST710</strain>
    </source>
</reference>
<comment type="caution">
    <text evidence="4">The sequence shown here is derived from an EMBL/GenBank/DDBJ whole genome shotgun (WGS) entry which is preliminary data.</text>
</comment>
<dbReference type="RefSeq" id="WP_226936089.1">
    <property type="nucleotide sequence ID" value="NZ_JACDXX010000011.1"/>
</dbReference>
<proteinExistence type="predicted"/>
<keyword evidence="2" id="KW-1005">Bacterial flagellum biogenesis</keyword>
<sequence>MGLRLTLKPDERVIVNGCILRNGPRRHVLEVENRADVLRGDEMLDAGTATTPARRIAYQIQIALVSPPHRASLQAQLETGLAALALALPSFAPAIAAAGTALAGGSYYAAFRALTPLFPYEDRLLSRAAEESRS</sequence>